<dbReference type="PATRIC" id="fig|1335616.4.peg.342"/>
<keyword evidence="2 11" id="KW-0963">Cytoplasm</keyword>
<comment type="catalytic activity">
    <reaction evidence="11">
        <text>isopentenyl diphosphate = dimethylallyl diphosphate</text>
        <dbReference type="Rhea" id="RHEA:23284"/>
        <dbReference type="ChEBI" id="CHEBI:57623"/>
        <dbReference type="ChEBI" id="CHEBI:128769"/>
        <dbReference type="EC" id="5.3.3.2"/>
    </reaction>
</comment>
<dbReference type="GO" id="GO:0016491">
    <property type="term" value="F:oxidoreductase activity"/>
    <property type="evidence" value="ECO:0007669"/>
    <property type="project" value="InterPro"/>
</dbReference>
<evidence type="ECO:0000256" key="3">
    <source>
        <dbReference type="ARBA" id="ARBA00022630"/>
    </source>
</evidence>
<dbReference type="AlphaFoldDB" id="A0A0D0Y6V6"/>
<accession>A0A0D0Y6V6</accession>
<dbReference type="Proteomes" id="UP000032279">
    <property type="component" value="Unassembled WGS sequence"/>
</dbReference>
<feature type="binding site" evidence="11">
    <location>
        <position position="212"/>
    </location>
    <ligand>
        <name>FMN</name>
        <dbReference type="ChEBI" id="CHEBI:58210"/>
    </ligand>
</feature>
<dbReference type="GO" id="GO:0000287">
    <property type="term" value="F:magnesium ion binding"/>
    <property type="evidence" value="ECO:0007669"/>
    <property type="project" value="UniProtKB-UniRule"/>
</dbReference>
<dbReference type="InterPro" id="IPR011179">
    <property type="entry name" value="IPdP_isomerase"/>
</dbReference>
<dbReference type="InterPro" id="IPR000262">
    <property type="entry name" value="FMN-dep_DH"/>
</dbReference>
<feature type="binding site" evidence="11">
    <location>
        <begin position="67"/>
        <end position="69"/>
    </location>
    <ligand>
        <name>FMN</name>
        <dbReference type="ChEBI" id="CHEBI:58210"/>
    </ligand>
</feature>
<dbReference type="HAMAP" id="MF_00354">
    <property type="entry name" value="Idi_2"/>
    <property type="match status" value="1"/>
</dbReference>
<evidence type="ECO:0000256" key="4">
    <source>
        <dbReference type="ARBA" id="ARBA00022643"/>
    </source>
</evidence>
<feature type="binding site" evidence="11">
    <location>
        <begin position="8"/>
        <end position="9"/>
    </location>
    <ligand>
        <name>substrate</name>
    </ligand>
</feature>
<keyword evidence="3 11" id="KW-0285">Flavoprotein</keyword>
<dbReference type="GO" id="GO:0004452">
    <property type="term" value="F:isopentenyl-diphosphate delta-isomerase activity"/>
    <property type="evidence" value="ECO:0007669"/>
    <property type="project" value="UniProtKB-UniRule"/>
</dbReference>
<reference evidence="13 14" key="1">
    <citation type="submission" date="2013-08" db="EMBL/GenBank/DDBJ databases">
        <title>Lactobacillus wasatchii sp. WDC04, a late gas producing bacteria isolated from aged chedder cheese.</title>
        <authorList>
            <person name="Oberg C.J."/>
            <person name="Culumber M."/>
            <person name="McMahon D.J."/>
            <person name="Broadbent J.R."/>
            <person name="Oberg T.S."/>
            <person name="Ortaki F."/>
        </authorList>
    </citation>
    <scope>NUCLEOTIDE SEQUENCE [LARGE SCALE GENOMIC DNA]</scope>
    <source>
        <strain evidence="13 14">WDC04</strain>
    </source>
</reference>
<dbReference type="GO" id="GO:0010181">
    <property type="term" value="F:FMN binding"/>
    <property type="evidence" value="ECO:0007669"/>
    <property type="project" value="UniProtKB-UniRule"/>
</dbReference>
<evidence type="ECO:0000313" key="13">
    <source>
        <dbReference type="EMBL" id="KIS04003.1"/>
    </source>
</evidence>
<dbReference type="GO" id="GO:0008299">
    <property type="term" value="P:isoprenoid biosynthetic process"/>
    <property type="evidence" value="ECO:0007669"/>
    <property type="project" value="UniProtKB-UniRule"/>
</dbReference>
<dbReference type="Gene3D" id="3.20.20.70">
    <property type="entry name" value="Aldolase class I"/>
    <property type="match status" value="1"/>
</dbReference>
<comment type="subunit">
    <text evidence="10 11">Homooctamer. Dimer of tetramers.</text>
</comment>
<protein>
    <recommendedName>
        <fullName evidence="11">Isopentenyl-diphosphate delta-isomerase</fullName>
        <shortName evidence="11">IPP isomerase</shortName>
        <ecNumber evidence="11">5.3.3.2</ecNumber>
    </recommendedName>
    <alternativeName>
        <fullName evidence="11">Isopentenyl diphosphate:dimethylallyl diphosphate isomerase</fullName>
    </alternativeName>
    <alternativeName>
        <fullName evidence="11">Isopentenyl pyrophosphate isomerase</fullName>
    </alternativeName>
    <alternativeName>
        <fullName evidence="11">Type 2 isopentenyl diphosphate isomerase</fullName>
        <shortName evidence="11">IDI-2</shortName>
    </alternativeName>
</protein>
<keyword evidence="4 11" id="KW-0288">FMN</keyword>
<comment type="caution">
    <text evidence="13">The sequence shown here is derived from an EMBL/GenBank/DDBJ whole genome shotgun (WGS) entry which is preliminary data.</text>
</comment>
<dbReference type="NCBIfam" id="TIGR02151">
    <property type="entry name" value="IPP_isom_2"/>
    <property type="match status" value="1"/>
</dbReference>
<dbReference type="InterPro" id="IPR013785">
    <property type="entry name" value="Aldolase_TIM"/>
</dbReference>
<comment type="subcellular location">
    <subcellularLocation>
        <location evidence="11">Cytoplasm</location>
    </subcellularLocation>
</comment>
<evidence type="ECO:0000256" key="9">
    <source>
        <dbReference type="ARBA" id="ARBA00023235"/>
    </source>
</evidence>
<comment type="cofactor">
    <cofactor evidence="1 11">
        <name>FMN</name>
        <dbReference type="ChEBI" id="CHEBI:58210"/>
    </cofactor>
</comment>
<dbReference type="OrthoDB" id="9795032at2"/>
<comment type="cofactor">
    <cofactor evidence="11">
        <name>NADPH</name>
        <dbReference type="ChEBI" id="CHEBI:57783"/>
    </cofactor>
</comment>
<evidence type="ECO:0000256" key="8">
    <source>
        <dbReference type="ARBA" id="ARBA00023229"/>
    </source>
</evidence>
<sequence>MESKHAHRKDEHVSLAQKYYANAHSVDPFEQVKIIHRSLPELQLNDVSLQTNIGAKLRLQRPFYIEAMTGGSEKTGELNRQLAHLAAKHHLAMASGSQSIAIKEPAVKNSFAIIRKENPTGIVFANLGADSSVAQAKQAIAMLNADALQLHVNVAQELIMPEGDRNFKWRENIKTLVAAIDIPIIVKEVGFGMGQETFQELIDLGVKYVDVSGRGGTNFAQIENRRNHDNQFDDLDYWGQSTPESLLEGKQYRQQLAILASGGVTTPIDVIKCGMLGAKAVGVAGYFLHVLVTDGIDELDRVLSNWETEIQRLLLLCGVTNFQDLINVPYVLSAELLNYVNQRKLM</sequence>
<evidence type="ECO:0000256" key="2">
    <source>
        <dbReference type="ARBA" id="ARBA00022490"/>
    </source>
</evidence>
<evidence type="ECO:0000256" key="1">
    <source>
        <dbReference type="ARBA" id="ARBA00001917"/>
    </source>
</evidence>
<dbReference type="SUPFAM" id="SSF51395">
    <property type="entry name" value="FMN-linked oxidoreductases"/>
    <property type="match status" value="1"/>
</dbReference>
<keyword evidence="6 11" id="KW-0460">Magnesium</keyword>
<dbReference type="EMBL" id="AWTT01000005">
    <property type="protein sequence ID" value="KIS04003.1"/>
    <property type="molecule type" value="Genomic_DNA"/>
</dbReference>
<feature type="binding site" evidence="11">
    <location>
        <position position="156"/>
    </location>
    <ligand>
        <name>substrate</name>
    </ligand>
</feature>
<feature type="domain" description="FMN-dependent dehydrogenase" evidence="12">
    <location>
        <begin position="151"/>
        <end position="325"/>
    </location>
</feature>
<dbReference type="PIRSF" id="PIRSF003314">
    <property type="entry name" value="IPP_isomerase"/>
    <property type="match status" value="1"/>
</dbReference>
<evidence type="ECO:0000256" key="6">
    <source>
        <dbReference type="ARBA" id="ARBA00022842"/>
    </source>
</evidence>
<feature type="binding site" evidence="11">
    <location>
        <position position="157"/>
    </location>
    <ligand>
        <name>Mg(2+)</name>
        <dbReference type="ChEBI" id="CHEBI:18420"/>
    </ligand>
</feature>
<dbReference type="EC" id="5.3.3.2" evidence="11"/>
<dbReference type="PANTHER" id="PTHR43665:SF1">
    <property type="entry name" value="ISOPENTENYL-DIPHOSPHATE DELTA-ISOMERASE"/>
    <property type="match status" value="1"/>
</dbReference>
<keyword evidence="14" id="KW-1185">Reference proteome</keyword>
<dbReference type="CDD" id="cd02811">
    <property type="entry name" value="IDI-2_FMN"/>
    <property type="match status" value="1"/>
</dbReference>
<dbReference type="PANTHER" id="PTHR43665">
    <property type="entry name" value="ISOPENTENYL-DIPHOSPHATE DELTA-ISOMERASE"/>
    <property type="match status" value="1"/>
</dbReference>
<keyword evidence="9 11" id="KW-0413">Isomerase</keyword>
<dbReference type="GO" id="GO:0070402">
    <property type="term" value="F:NADPH binding"/>
    <property type="evidence" value="ECO:0007669"/>
    <property type="project" value="UniProtKB-UniRule"/>
</dbReference>
<evidence type="ECO:0000259" key="12">
    <source>
        <dbReference type="Pfam" id="PF01070"/>
    </source>
</evidence>
<keyword evidence="7 11" id="KW-0521">NADP</keyword>
<gene>
    <name evidence="11 13" type="primary">fni</name>
    <name evidence="13" type="ORF">WDC_0342</name>
</gene>
<evidence type="ECO:0000256" key="7">
    <source>
        <dbReference type="ARBA" id="ARBA00022857"/>
    </source>
</evidence>
<feature type="binding site" evidence="11">
    <location>
        <position position="126"/>
    </location>
    <ligand>
        <name>FMN</name>
        <dbReference type="ChEBI" id="CHEBI:58210"/>
    </ligand>
</feature>
<comment type="similarity">
    <text evidence="11">Belongs to the IPP isomerase type 2 family.</text>
</comment>
<dbReference type="STRING" id="1335616.WDC_0342"/>
<dbReference type="RefSeq" id="WP_044010071.1">
    <property type="nucleotide sequence ID" value="NZ_AWTT01000005.1"/>
</dbReference>
<feature type="binding site" evidence="11">
    <location>
        <begin position="284"/>
        <end position="285"/>
    </location>
    <ligand>
        <name>FMN</name>
        <dbReference type="ChEBI" id="CHEBI:58210"/>
    </ligand>
</feature>
<dbReference type="Pfam" id="PF01070">
    <property type="entry name" value="FMN_dh"/>
    <property type="match status" value="1"/>
</dbReference>
<evidence type="ECO:0000256" key="11">
    <source>
        <dbReference type="HAMAP-Rule" id="MF_00354"/>
    </source>
</evidence>
<organism evidence="13 14">
    <name type="scientific">Paucilactobacillus wasatchensis</name>
    <dbReference type="NCBI Taxonomy" id="1335616"/>
    <lineage>
        <taxon>Bacteria</taxon>
        <taxon>Bacillati</taxon>
        <taxon>Bacillota</taxon>
        <taxon>Bacilli</taxon>
        <taxon>Lactobacillales</taxon>
        <taxon>Lactobacillaceae</taxon>
        <taxon>Paucilactobacillus</taxon>
    </lineage>
</organism>
<comment type="function">
    <text evidence="11">Involved in the biosynthesis of isoprenoids. Catalyzes the 1,3-allylic rearrangement of the homoallylic substrate isopentenyl (IPP) to its allylic isomer, dimethylallyl diphosphate (DMAPP).</text>
</comment>
<comment type="caution">
    <text evidence="11">Lacks conserved residue(s) required for the propagation of feature annotation.</text>
</comment>
<feature type="binding site" evidence="11">
    <location>
        <position position="217"/>
    </location>
    <ligand>
        <name>FMN</name>
        <dbReference type="ChEBI" id="CHEBI:58210"/>
    </ligand>
</feature>
<feature type="binding site" evidence="11">
    <location>
        <position position="187"/>
    </location>
    <ligand>
        <name>FMN</name>
        <dbReference type="ChEBI" id="CHEBI:58210"/>
    </ligand>
</feature>
<evidence type="ECO:0000313" key="14">
    <source>
        <dbReference type="Proteomes" id="UP000032279"/>
    </source>
</evidence>
<evidence type="ECO:0000256" key="5">
    <source>
        <dbReference type="ARBA" id="ARBA00022723"/>
    </source>
</evidence>
<proteinExistence type="inferred from homology"/>
<feature type="binding site" evidence="11">
    <location>
        <position position="97"/>
    </location>
    <ligand>
        <name>FMN</name>
        <dbReference type="ChEBI" id="CHEBI:58210"/>
    </ligand>
</feature>
<dbReference type="GO" id="GO:0005737">
    <property type="term" value="C:cytoplasm"/>
    <property type="evidence" value="ECO:0007669"/>
    <property type="project" value="UniProtKB-SubCell"/>
</dbReference>
<keyword evidence="5 11" id="KW-0479">Metal-binding</keyword>
<evidence type="ECO:0000256" key="10">
    <source>
        <dbReference type="ARBA" id="ARBA00025810"/>
    </source>
</evidence>
<name>A0A0D0Y6V6_9LACO</name>
<keyword evidence="8 11" id="KW-0414">Isoprene biosynthesis</keyword>
<comment type="cofactor">
    <cofactor evidence="11">
        <name>Mg(2+)</name>
        <dbReference type="ChEBI" id="CHEBI:18420"/>
    </cofactor>
</comment>